<comment type="similarity">
    <text evidence="1">Belongs to the RelB/DinJ antitoxin family.</text>
</comment>
<dbReference type="EMBL" id="AYZO01000017">
    <property type="protein sequence ID" value="KRN11815.1"/>
    <property type="molecule type" value="Genomic_DNA"/>
</dbReference>
<proteinExistence type="inferred from homology"/>
<dbReference type="PANTHER" id="PTHR38781">
    <property type="entry name" value="ANTITOXIN DINJ-RELATED"/>
    <property type="match status" value="1"/>
</dbReference>
<evidence type="ECO:0000256" key="1">
    <source>
        <dbReference type="ARBA" id="ARBA00010562"/>
    </source>
</evidence>
<dbReference type="InterPro" id="IPR013321">
    <property type="entry name" value="Arc_rbn_hlx_hlx"/>
</dbReference>
<keyword evidence="2" id="KW-1277">Toxin-antitoxin system</keyword>
<evidence type="ECO:0000313" key="4">
    <source>
        <dbReference type="Proteomes" id="UP000051521"/>
    </source>
</evidence>
<accession>A0ABR5PW75</accession>
<dbReference type="Gene3D" id="1.10.1220.10">
    <property type="entry name" value="Met repressor-like"/>
    <property type="match status" value="1"/>
</dbReference>
<evidence type="ECO:0000256" key="2">
    <source>
        <dbReference type="ARBA" id="ARBA00022649"/>
    </source>
</evidence>
<protein>
    <recommendedName>
        <fullName evidence="5">DNA-damage-inducible protein J</fullName>
    </recommendedName>
</protein>
<dbReference type="Pfam" id="PF04221">
    <property type="entry name" value="RelB"/>
    <property type="match status" value="1"/>
</dbReference>
<keyword evidence="4" id="KW-1185">Reference proteome</keyword>
<dbReference type="PANTHER" id="PTHR38781:SF1">
    <property type="entry name" value="ANTITOXIN DINJ-RELATED"/>
    <property type="match status" value="1"/>
</dbReference>
<sequence length="99" mass="11214">MIFMSTSITTIRLDENLKKDLQKNLDSIGITMNTYFVMAAKQLVMQKKIPFDIFTEIPNETTRKAMLLADAKEAGLIPDDSPSFDNVDDFMQSLYGDNV</sequence>
<comment type="caution">
    <text evidence="3">The sequence shown here is derived from an EMBL/GenBank/DDBJ whole genome shotgun (WGS) entry which is preliminary data.</text>
</comment>
<evidence type="ECO:0008006" key="5">
    <source>
        <dbReference type="Google" id="ProtNLM"/>
    </source>
</evidence>
<gene>
    <name evidence="3" type="ORF">FC38_GL000505</name>
</gene>
<reference evidence="3 4" key="1">
    <citation type="journal article" date="2015" name="Genome Announc.">
        <title>Expanding the biotechnology potential of lactobacilli through comparative genomics of 213 strains and associated genera.</title>
        <authorList>
            <person name="Sun Z."/>
            <person name="Harris H.M."/>
            <person name="McCann A."/>
            <person name="Guo C."/>
            <person name="Argimon S."/>
            <person name="Zhang W."/>
            <person name="Yang X."/>
            <person name="Jeffery I.B."/>
            <person name="Cooney J.C."/>
            <person name="Kagawa T.F."/>
            <person name="Liu W."/>
            <person name="Song Y."/>
            <person name="Salvetti E."/>
            <person name="Wrobel A."/>
            <person name="Rasinkangas P."/>
            <person name="Parkhill J."/>
            <person name="Rea M.C."/>
            <person name="O'Sullivan O."/>
            <person name="Ritari J."/>
            <person name="Douillard F.P."/>
            <person name="Paul Ross R."/>
            <person name="Yang R."/>
            <person name="Briner A.E."/>
            <person name="Felis G.E."/>
            <person name="de Vos W.M."/>
            <person name="Barrangou R."/>
            <person name="Klaenhammer T.R."/>
            <person name="Caufield P.W."/>
            <person name="Cui Y."/>
            <person name="Zhang H."/>
            <person name="O'Toole P.W."/>
        </authorList>
    </citation>
    <scope>NUCLEOTIDE SEQUENCE [LARGE SCALE GENOMIC DNA]</scope>
    <source>
        <strain evidence="3 4">DSM 23908</strain>
    </source>
</reference>
<organism evidence="3 4">
    <name type="scientific">Lactobacillus gigeriorum DSM 23908 = CRBIP 24.85</name>
    <dbReference type="NCBI Taxonomy" id="1423751"/>
    <lineage>
        <taxon>Bacteria</taxon>
        <taxon>Bacillati</taxon>
        <taxon>Bacillota</taxon>
        <taxon>Bacilli</taxon>
        <taxon>Lactobacillales</taxon>
        <taxon>Lactobacillaceae</taxon>
        <taxon>Lactobacillus</taxon>
    </lineage>
</organism>
<dbReference type="InterPro" id="IPR007337">
    <property type="entry name" value="RelB/DinJ"/>
</dbReference>
<dbReference type="Proteomes" id="UP000051521">
    <property type="component" value="Unassembled WGS sequence"/>
</dbReference>
<name>A0ABR5PW75_9LACO</name>
<evidence type="ECO:0000313" key="3">
    <source>
        <dbReference type="EMBL" id="KRN11815.1"/>
    </source>
</evidence>